<dbReference type="Gene3D" id="3.30.420.610">
    <property type="entry name" value="LOTUS domain-like"/>
    <property type="match status" value="2"/>
</dbReference>
<evidence type="ECO:0000256" key="5">
    <source>
        <dbReference type="SAM" id="MobiDB-lite"/>
    </source>
</evidence>
<dbReference type="Proteomes" id="UP001153712">
    <property type="component" value="Chromosome 12"/>
</dbReference>
<dbReference type="InterPro" id="IPR035437">
    <property type="entry name" value="SNase_OB-fold_sf"/>
</dbReference>
<dbReference type="GO" id="GO:0005737">
    <property type="term" value="C:cytoplasm"/>
    <property type="evidence" value="ECO:0007669"/>
    <property type="project" value="UniProtKB-SubCell"/>
</dbReference>
<evidence type="ECO:0000256" key="4">
    <source>
        <dbReference type="ARBA" id="ARBA00022871"/>
    </source>
</evidence>
<dbReference type="Gene3D" id="2.30.30.140">
    <property type="match status" value="1"/>
</dbReference>
<evidence type="ECO:0000259" key="7">
    <source>
        <dbReference type="PROSITE" id="PS51644"/>
    </source>
</evidence>
<evidence type="ECO:0000313" key="9">
    <source>
        <dbReference type="Proteomes" id="UP001153712"/>
    </source>
</evidence>
<evidence type="ECO:0000313" key="8">
    <source>
        <dbReference type="EMBL" id="CAG9856743.1"/>
    </source>
</evidence>
<dbReference type="AlphaFoldDB" id="A0A9N9TK29"/>
<feature type="domain" description="HTH OST-type" evidence="7">
    <location>
        <begin position="280"/>
        <end position="353"/>
    </location>
</feature>
<name>A0A9N9TK29_PHYSR</name>
<dbReference type="EMBL" id="OU900105">
    <property type="protein sequence ID" value="CAG9856743.1"/>
    <property type="molecule type" value="Genomic_DNA"/>
</dbReference>
<dbReference type="Gene3D" id="2.40.50.90">
    <property type="match status" value="1"/>
</dbReference>
<keyword evidence="4" id="KW-0744">Spermatogenesis</keyword>
<dbReference type="PROSITE" id="PS50304">
    <property type="entry name" value="TUDOR"/>
    <property type="match status" value="1"/>
</dbReference>
<dbReference type="InterPro" id="IPR002999">
    <property type="entry name" value="Tudor"/>
</dbReference>
<evidence type="ECO:0000256" key="1">
    <source>
        <dbReference type="ARBA" id="ARBA00004496"/>
    </source>
</evidence>
<dbReference type="CDD" id="cd08824">
    <property type="entry name" value="LOTUS"/>
    <property type="match status" value="1"/>
</dbReference>
<dbReference type="SUPFAM" id="SSF50199">
    <property type="entry name" value="Staphylococcal nuclease"/>
    <property type="match status" value="1"/>
</dbReference>
<dbReference type="Pfam" id="PF12872">
    <property type="entry name" value="OST-HTH"/>
    <property type="match status" value="2"/>
</dbReference>
<dbReference type="CDD" id="cd09972">
    <property type="entry name" value="LOTUS_TDRD_OSKAR"/>
    <property type="match status" value="1"/>
</dbReference>
<evidence type="ECO:0000259" key="6">
    <source>
        <dbReference type="PROSITE" id="PS50304"/>
    </source>
</evidence>
<organism evidence="8 9">
    <name type="scientific">Phyllotreta striolata</name>
    <name type="common">Striped flea beetle</name>
    <name type="synonym">Crioceris striolata</name>
    <dbReference type="NCBI Taxonomy" id="444603"/>
    <lineage>
        <taxon>Eukaryota</taxon>
        <taxon>Metazoa</taxon>
        <taxon>Ecdysozoa</taxon>
        <taxon>Arthropoda</taxon>
        <taxon>Hexapoda</taxon>
        <taxon>Insecta</taxon>
        <taxon>Pterygota</taxon>
        <taxon>Neoptera</taxon>
        <taxon>Endopterygota</taxon>
        <taxon>Coleoptera</taxon>
        <taxon>Polyphaga</taxon>
        <taxon>Cucujiformia</taxon>
        <taxon>Chrysomeloidea</taxon>
        <taxon>Chrysomelidae</taxon>
        <taxon>Galerucinae</taxon>
        <taxon>Alticini</taxon>
        <taxon>Phyllotreta</taxon>
    </lineage>
</organism>
<proteinExistence type="predicted"/>
<dbReference type="PANTHER" id="PTHR22948:SF76">
    <property type="entry name" value="FI20010P1-RELATED"/>
    <property type="match status" value="1"/>
</dbReference>
<dbReference type="OrthoDB" id="341421at2759"/>
<dbReference type="InterPro" id="IPR050621">
    <property type="entry name" value="Tudor_domain_containing"/>
</dbReference>
<feature type="domain" description="Tudor" evidence="6">
    <location>
        <begin position="466"/>
        <end position="525"/>
    </location>
</feature>
<keyword evidence="9" id="KW-1185">Reference proteome</keyword>
<dbReference type="GO" id="GO:0030154">
    <property type="term" value="P:cell differentiation"/>
    <property type="evidence" value="ECO:0007669"/>
    <property type="project" value="UniProtKB-ARBA"/>
</dbReference>
<protein>
    <recommendedName>
        <fullName evidence="10">Tudor domain-containing protein 5</fullName>
    </recommendedName>
</protein>
<dbReference type="Pfam" id="PF00567">
    <property type="entry name" value="TUDOR"/>
    <property type="match status" value="1"/>
</dbReference>
<accession>A0A9N9TK29</accession>
<feature type="region of interest" description="Disordered" evidence="5">
    <location>
        <begin position="120"/>
        <end position="197"/>
    </location>
</feature>
<evidence type="ECO:0000256" key="3">
    <source>
        <dbReference type="ARBA" id="ARBA00022737"/>
    </source>
</evidence>
<feature type="domain" description="HTH OST-type" evidence="7">
    <location>
        <begin position="1"/>
        <end position="76"/>
    </location>
</feature>
<dbReference type="GO" id="GO:0007283">
    <property type="term" value="P:spermatogenesis"/>
    <property type="evidence" value="ECO:0007669"/>
    <property type="project" value="UniProtKB-KW"/>
</dbReference>
<dbReference type="SUPFAM" id="SSF63748">
    <property type="entry name" value="Tudor/PWWP/MBT"/>
    <property type="match status" value="1"/>
</dbReference>
<sequence length="1069" mass="121539">MEAEKRNLRGILTANPRAMTIRQLNAEYYTLVGYNIPYKQMGYHTLEDFLHSIPDTVQVQGSGAYALVNIVLSQKSSHVLELVAKQKKQPLKRNTRMPVANRRVVVPDWIPAQRSRKIFYPPPPPAAVAAPAASRSDYQNPNKPIQNLQSGSSVATKETLQQPRSNSNPAATIPKPSRFNNNTNTYKNNVPKLSPNVDSSQAVSEVSKAFEQVKLTSTPNHVALESLNRSHSSGAGFISDQRHNIVTPKKNNMFNKLNNIQSISGNSSISPLIENSEDRIPETVRKNLQVLIGKFPDGIWCTEIPETYSNMFRRKLVYQEYGFGKLMDLCTYLSSIFHCVQASSDDYKLYDKSKPLPADAKNNLTASNSTSKKIFKDDLNALPKVDFADILLFLPPNVFKPGNEIPRTFVPDDMKQNDTMEVVIGEIYDISKFWVSRNDGKLDDLMNDIQEFYGENGKEYKIPHDFIREGLYCVAMIFGEYHRALIVDIMNPNDEMIRVFFIDYGTVAKVKSDLYFLHEQFAKLPSQTIRCSLANIRPPVKGSPWSYESSQEFRRLVKQRNLVVRINRIDRKDQYLDVFLADVTNPQNIFYINNVLVEKGFAVRSDQEQKASISDALSKPIVQQIHLFPTFWELEYGLAPSTLEMEVFHKCNTPINFCYPQYFDFDLSKEESVIRHTEKFYEENILKGIRNKMRHQQDFDLREIKDKPMDFSIFGDLEQEMRTFYKTECAGDNEEVTDENMYPTNNEMVNRALNSLRQDTQLSKDIINDINSIIDLKSSITESDYESEYSEDCASTGEIEGAAAKMPSDEDHEAGVYRHPLQDVCFSPSNSSGSSDSVYNPNPFDSKSLLIETKNEVAEELSSLKSSNPNNPFLSSISLSDPKCDIISDDGRLSSTNPFLSYNQELNEESHSDVSKYGIPKLDDVPVYKSWSLGDQVTSDMSMSSYDEPSGVVIEECTSETVEAAPKKAVQVLNNTNWNVNTPEFFPQNVYCPPAYVYPYLYNMGYPGFNVPMHPMQPNYNFTQVTRAVADLRSRVPPPPGFNNVNININYLQNNPCSDYTEFLKRRLS</sequence>
<keyword evidence="4" id="KW-0221">Differentiation</keyword>
<dbReference type="InterPro" id="IPR025605">
    <property type="entry name" value="OST-HTH/LOTUS_dom"/>
</dbReference>
<reference evidence="8" key="1">
    <citation type="submission" date="2022-01" db="EMBL/GenBank/DDBJ databases">
        <authorList>
            <person name="King R."/>
        </authorList>
    </citation>
    <scope>NUCLEOTIDE SEQUENCE</scope>
</reference>
<dbReference type="PANTHER" id="PTHR22948">
    <property type="entry name" value="TUDOR DOMAIN CONTAINING PROTEIN"/>
    <property type="match status" value="1"/>
</dbReference>
<keyword evidence="3" id="KW-0677">Repeat</keyword>
<feature type="compositionally biased region" description="Polar residues" evidence="5">
    <location>
        <begin position="136"/>
        <end position="170"/>
    </location>
</feature>
<keyword evidence="2" id="KW-0963">Cytoplasm</keyword>
<feature type="compositionally biased region" description="Low complexity" evidence="5">
    <location>
        <begin position="180"/>
        <end position="189"/>
    </location>
</feature>
<dbReference type="PROSITE" id="PS51644">
    <property type="entry name" value="HTH_OST"/>
    <property type="match status" value="2"/>
</dbReference>
<evidence type="ECO:0000256" key="2">
    <source>
        <dbReference type="ARBA" id="ARBA00022490"/>
    </source>
</evidence>
<comment type="subcellular location">
    <subcellularLocation>
        <location evidence="1">Cytoplasm</location>
    </subcellularLocation>
</comment>
<dbReference type="InterPro" id="IPR041966">
    <property type="entry name" value="LOTUS-like"/>
</dbReference>
<gene>
    <name evidence="8" type="ORF">PHYEVI_LOCUS3161</name>
</gene>
<evidence type="ECO:0008006" key="10">
    <source>
        <dbReference type="Google" id="ProtNLM"/>
    </source>
</evidence>